<reference evidence="2" key="2">
    <citation type="journal article" date="2021" name="PeerJ">
        <title>Extensive microbial diversity within the chicken gut microbiome revealed by metagenomics and culture.</title>
        <authorList>
            <person name="Gilroy R."/>
            <person name="Ravi A."/>
            <person name="Getino M."/>
            <person name="Pursley I."/>
            <person name="Horton D.L."/>
            <person name="Alikhan N.F."/>
            <person name="Baker D."/>
            <person name="Gharbi K."/>
            <person name="Hall N."/>
            <person name="Watson M."/>
            <person name="Adriaenssens E.M."/>
            <person name="Foster-Nyarko E."/>
            <person name="Jarju S."/>
            <person name="Secka A."/>
            <person name="Antonio M."/>
            <person name="Oren A."/>
            <person name="Chaudhuri R.R."/>
            <person name="La Ragione R."/>
            <person name="Hildebrand F."/>
            <person name="Pallen M.J."/>
        </authorList>
    </citation>
    <scope>NUCLEOTIDE SEQUENCE</scope>
    <source>
        <strain evidence="2">4920</strain>
    </source>
</reference>
<comment type="caution">
    <text evidence="2">The sequence shown here is derived from an EMBL/GenBank/DDBJ whole genome shotgun (WGS) entry which is preliminary data.</text>
</comment>
<dbReference type="EMBL" id="DVOF01000241">
    <property type="protein sequence ID" value="HIV03506.1"/>
    <property type="molecule type" value="Genomic_DNA"/>
</dbReference>
<name>A0A9D1T1A2_9FIRM</name>
<dbReference type="PANTHER" id="PTHR33434:SF2">
    <property type="entry name" value="FATTY ACID-BINDING PROTEIN TM_1468"/>
    <property type="match status" value="1"/>
</dbReference>
<sequence>MLNIKYMVDSTSDIPHGFAKEHDVSVLGMPIQFEDGTSALDWVEMDTDTFYEKLAKSSQIPTTSQPAIPVIEEIMRAGLNGHDALIYVTISSKGSGTYQAAHLAKQNILEDMPDAKIEIVDSMAYSLYIVLMVQEGLRLQKEGKTLDEIVAGMKELRCKTDVLVVVDTLKYLEKGGRINKASLIAGTLLDLKPVLSVRGGVMESIDKFRGSKTIISKMVKKLKTTDIDLDDPCFCIVNSQVPDRAAQLWDAVKAEFGQDQKLVFESQIGATVGTHIGPGTLAIFYKLKHPVQIYSDEA</sequence>
<accession>A0A9D1T1A2</accession>
<dbReference type="AlphaFoldDB" id="A0A9D1T1A2"/>
<keyword evidence="1" id="KW-0446">Lipid-binding</keyword>
<dbReference type="NCBIfam" id="TIGR00762">
    <property type="entry name" value="DegV"/>
    <property type="match status" value="1"/>
</dbReference>
<dbReference type="Pfam" id="PF02645">
    <property type="entry name" value="DegV"/>
    <property type="match status" value="1"/>
</dbReference>
<dbReference type="Gene3D" id="3.40.50.10170">
    <property type="match status" value="1"/>
</dbReference>
<dbReference type="PANTHER" id="PTHR33434">
    <property type="entry name" value="DEGV DOMAIN-CONTAINING PROTEIN DR_1986-RELATED"/>
    <property type="match status" value="1"/>
</dbReference>
<protein>
    <submittedName>
        <fullName evidence="2">DegV family protein</fullName>
    </submittedName>
</protein>
<proteinExistence type="predicted"/>
<dbReference type="PROSITE" id="PS51482">
    <property type="entry name" value="DEGV"/>
    <property type="match status" value="1"/>
</dbReference>
<dbReference type="Gene3D" id="3.30.1180.10">
    <property type="match status" value="1"/>
</dbReference>
<dbReference type="Proteomes" id="UP000886743">
    <property type="component" value="Unassembled WGS sequence"/>
</dbReference>
<gene>
    <name evidence="2" type="ORF">IAC74_08015</name>
</gene>
<dbReference type="InterPro" id="IPR043168">
    <property type="entry name" value="DegV_C"/>
</dbReference>
<dbReference type="InterPro" id="IPR003797">
    <property type="entry name" value="DegV"/>
</dbReference>
<dbReference type="GO" id="GO:0008289">
    <property type="term" value="F:lipid binding"/>
    <property type="evidence" value="ECO:0007669"/>
    <property type="project" value="UniProtKB-KW"/>
</dbReference>
<evidence type="ECO:0000256" key="1">
    <source>
        <dbReference type="ARBA" id="ARBA00023121"/>
    </source>
</evidence>
<dbReference type="InterPro" id="IPR050270">
    <property type="entry name" value="DegV_domain_contain"/>
</dbReference>
<reference evidence="2" key="1">
    <citation type="submission" date="2020-10" db="EMBL/GenBank/DDBJ databases">
        <authorList>
            <person name="Gilroy R."/>
        </authorList>
    </citation>
    <scope>NUCLEOTIDE SEQUENCE</scope>
    <source>
        <strain evidence="2">4920</strain>
    </source>
</reference>
<evidence type="ECO:0000313" key="3">
    <source>
        <dbReference type="Proteomes" id="UP000886743"/>
    </source>
</evidence>
<dbReference type="SUPFAM" id="SSF82549">
    <property type="entry name" value="DAK1/DegV-like"/>
    <property type="match status" value="1"/>
</dbReference>
<evidence type="ECO:0000313" key="2">
    <source>
        <dbReference type="EMBL" id="HIV03506.1"/>
    </source>
</evidence>
<organism evidence="2 3">
    <name type="scientific">Candidatus Aphodoplasma excrementigallinarum</name>
    <dbReference type="NCBI Taxonomy" id="2840673"/>
    <lineage>
        <taxon>Bacteria</taxon>
        <taxon>Bacillati</taxon>
        <taxon>Bacillota</taxon>
        <taxon>Clostridia</taxon>
        <taxon>Eubacteriales</taxon>
        <taxon>Candidatus Aphodoplasma</taxon>
    </lineage>
</organism>